<keyword evidence="2" id="KW-0472">Membrane</keyword>
<dbReference type="AlphaFoldDB" id="A0A7W2TYX0"/>
<dbReference type="GO" id="GO:0015628">
    <property type="term" value="P:protein secretion by the type II secretion system"/>
    <property type="evidence" value="ECO:0007669"/>
    <property type="project" value="InterPro"/>
</dbReference>
<keyword evidence="2" id="KW-0812">Transmembrane</keyword>
<evidence type="ECO:0000313" key="4">
    <source>
        <dbReference type="Proteomes" id="UP000539350"/>
    </source>
</evidence>
<name>A0A7W2TYX0_9GAMM</name>
<dbReference type="GO" id="GO:0015627">
    <property type="term" value="C:type II protein secretion system complex"/>
    <property type="evidence" value="ECO:0007669"/>
    <property type="project" value="InterPro"/>
</dbReference>
<dbReference type="Gene3D" id="3.30.700.10">
    <property type="entry name" value="Glycoprotein, Type 4 Pilin"/>
    <property type="match status" value="1"/>
</dbReference>
<dbReference type="SUPFAM" id="SSF54523">
    <property type="entry name" value="Pili subunits"/>
    <property type="match status" value="1"/>
</dbReference>
<protein>
    <submittedName>
        <fullName evidence="3">Prepilin-type N-terminal cleavage/methylation domain-containing protein</fullName>
    </submittedName>
</protein>
<dbReference type="InterPro" id="IPR000983">
    <property type="entry name" value="Bac_GSPG_pilin"/>
</dbReference>
<accession>A0A7W2TYX0</accession>
<dbReference type="PRINTS" id="PR00813">
    <property type="entry name" value="BCTERIALGSPG"/>
</dbReference>
<evidence type="ECO:0000256" key="1">
    <source>
        <dbReference type="ARBA" id="ARBA00022481"/>
    </source>
</evidence>
<evidence type="ECO:0000313" key="3">
    <source>
        <dbReference type="EMBL" id="MBA6414314.1"/>
    </source>
</evidence>
<proteinExistence type="predicted"/>
<keyword evidence="4" id="KW-1185">Reference proteome</keyword>
<dbReference type="InterPro" id="IPR012902">
    <property type="entry name" value="N_methyl_site"/>
</dbReference>
<sequence>MKSTAQWRLKDPGCPGFTLLEVLIVLAIISFLSLVVLPSYQQQVLKTKRTVASSALEALRTRQEQFFINNRQYATELHSLGFSASPAAINESGDEVAVTAPDRIYIISLEPDKDDPYDYRLQAVPQLAQAKDTRCASLSLTGKGLRASKPASVKECW</sequence>
<dbReference type="Pfam" id="PF07963">
    <property type="entry name" value="N_methyl"/>
    <property type="match status" value="1"/>
</dbReference>
<feature type="transmembrane region" description="Helical" evidence="2">
    <location>
        <begin position="20"/>
        <end position="40"/>
    </location>
</feature>
<evidence type="ECO:0000256" key="2">
    <source>
        <dbReference type="SAM" id="Phobius"/>
    </source>
</evidence>
<reference evidence="3 4" key="1">
    <citation type="submission" date="2020-07" db="EMBL/GenBank/DDBJ databases">
        <title>Halieaceae bacterium, F7430, whole genome shotgun sequencing project.</title>
        <authorList>
            <person name="Jiang S."/>
            <person name="Liu Z.W."/>
            <person name="Du Z.J."/>
        </authorList>
    </citation>
    <scope>NUCLEOTIDE SEQUENCE [LARGE SCALE GENOMIC DNA]</scope>
    <source>
        <strain evidence="3 4">F7430</strain>
    </source>
</reference>
<organism evidence="3 4">
    <name type="scientific">Sediminihaliea albiluteola</name>
    <dbReference type="NCBI Taxonomy" id="2758564"/>
    <lineage>
        <taxon>Bacteria</taxon>
        <taxon>Pseudomonadati</taxon>
        <taxon>Pseudomonadota</taxon>
        <taxon>Gammaproteobacteria</taxon>
        <taxon>Cellvibrionales</taxon>
        <taxon>Halieaceae</taxon>
        <taxon>Sediminihaliea</taxon>
    </lineage>
</organism>
<dbReference type="GO" id="GO:0043683">
    <property type="term" value="P:type IV pilus assembly"/>
    <property type="evidence" value="ECO:0007669"/>
    <property type="project" value="InterPro"/>
</dbReference>
<dbReference type="InterPro" id="IPR045584">
    <property type="entry name" value="Pilin-like"/>
</dbReference>
<dbReference type="Proteomes" id="UP000539350">
    <property type="component" value="Unassembled WGS sequence"/>
</dbReference>
<dbReference type="InterPro" id="IPR031982">
    <property type="entry name" value="PilE-like"/>
</dbReference>
<gene>
    <name evidence="3" type="ORF">H2508_14455</name>
</gene>
<dbReference type="EMBL" id="JACFXU010000018">
    <property type="protein sequence ID" value="MBA6414314.1"/>
    <property type="molecule type" value="Genomic_DNA"/>
</dbReference>
<dbReference type="Pfam" id="PF16732">
    <property type="entry name" value="ComP_DUS"/>
    <property type="match status" value="1"/>
</dbReference>
<keyword evidence="1" id="KW-0488">Methylation</keyword>
<keyword evidence="2" id="KW-1133">Transmembrane helix</keyword>
<comment type="caution">
    <text evidence="3">The sequence shown here is derived from an EMBL/GenBank/DDBJ whole genome shotgun (WGS) entry which is preliminary data.</text>
</comment>
<dbReference type="NCBIfam" id="TIGR02532">
    <property type="entry name" value="IV_pilin_GFxxxE"/>
    <property type="match status" value="1"/>
</dbReference>
<dbReference type="RefSeq" id="WP_182175319.1">
    <property type="nucleotide sequence ID" value="NZ_JACFXU010000018.1"/>
</dbReference>